<dbReference type="InterPro" id="IPR036322">
    <property type="entry name" value="WD40_repeat_dom_sf"/>
</dbReference>
<dbReference type="Gene3D" id="1.25.40.370">
    <property type="match status" value="1"/>
</dbReference>
<dbReference type="Pfam" id="PF13271">
    <property type="entry name" value="DUF4062"/>
    <property type="match status" value="1"/>
</dbReference>
<dbReference type="InterPro" id="IPR008858">
    <property type="entry name" value="TROVE_dom"/>
</dbReference>
<keyword evidence="2" id="KW-0853">WD repeat</keyword>
<dbReference type="GO" id="GO:0005697">
    <property type="term" value="C:telomerase holoenzyme complex"/>
    <property type="evidence" value="ECO:0007669"/>
    <property type="project" value="TreeGrafter"/>
</dbReference>
<name>A0AAV4WZJ8_9ARAC</name>
<dbReference type="InterPro" id="IPR056884">
    <property type="entry name" value="NPHP3-like_N"/>
</dbReference>
<comment type="caution">
    <text evidence="4">The sequence shown here is derived from an EMBL/GenBank/DDBJ whole genome shotgun (WGS) entry which is preliminary data.</text>
</comment>
<dbReference type="PANTHER" id="PTHR44791:SF1">
    <property type="entry name" value="TELOMERASE PROTEIN COMPONENT 1"/>
    <property type="match status" value="1"/>
</dbReference>
<evidence type="ECO:0000313" key="4">
    <source>
        <dbReference type="EMBL" id="GIY87684.1"/>
    </source>
</evidence>
<evidence type="ECO:0000313" key="5">
    <source>
        <dbReference type="Proteomes" id="UP001054837"/>
    </source>
</evidence>
<dbReference type="SMART" id="SM00320">
    <property type="entry name" value="WD40"/>
    <property type="match status" value="12"/>
</dbReference>
<protein>
    <submittedName>
        <fullName evidence="4">Telomerase protein component 1</fullName>
    </submittedName>
</protein>
<dbReference type="InterPro" id="IPR052652">
    <property type="entry name" value="Telomerase_Complex_Comp"/>
</dbReference>
<organism evidence="4 5">
    <name type="scientific">Caerostris darwini</name>
    <dbReference type="NCBI Taxonomy" id="1538125"/>
    <lineage>
        <taxon>Eukaryota</taxon>
        <taxon>Metazoa</taxon>
        <taxon>Ecdysozoa</taxon>
        <taxon>Arthropoda</taxon>
        <taxon>Chelicerata</taxon>
        <taxon>Arachnida</taxon>
        <taxon>Araneae</taxon>
        <taxon>Araneomorphae</taxon>
        <taxon>Entelegynae</taxon>
        <taxon>Araneoidea</taxon>
        <taxon>Araneidae</taxon>
        <taxon>Caerostris</taxon>
    </lineage>
</organism>
<dbReference type="PROSITE" id="PS50988">
    <property type="entry name" value="TROVE"/>
    <property type="match status" value="1"/>
</dbReference>
<dbReference type="Gene3D" id="2.130.10.10">
    <property type="entry name" value="YVTN repeat-like/Quinoprotein amine dehydrogenase"/>
    <property type="match status" value="5"/>
</dbReference>
<evidence type="ECO:0000256" key="1">
    <source>
        <dbReference type="ARBA" id="ARBA00022737"/>
    </source>
</evidence>
<dbReference type="Pfam" id="PF24883">
    <property type="entry name" value="NPHP3_N"/>
    <property type="match status" value="1"/>
</dbReference>
<dbReference type="InterPro" id="IPR025139">
    <property type="entry name" value="DUF4062"/>
</dbReference>
<dbReference type="SUPFAM" id="SSF50978">
    <property type="entry name" value="WD40 repeat-like"/>
    <property type="match status" value="3"/>
</dbReference>
<dbReference type="PANTHER" id="PTHR44791">
    <property type="entry name" value="TELOMERASE PROTEIN COMPONENT 1 TEP1"/>
    <property type="match status" value="1"/>
</dbReference>
<feature type="domain" description="TROVE" evidence="3">
    <location>
        <begin position="350"/>
        <end position="716"/>
    </location>
</feature>
<dbReference type="PROSITE" id="PS50082">
    <property type="entry name" value="WD_REPEATS_2"/>
    <property type="match status" value="4"/>
</dbReference>
<dbReference type="Pfam" id="PF17908">
    <property type="entry name" value="APAF1_C"/>
    <property type="match status" value="1"/>
</dbReference>
<dbReference type="CDD" id="cd00200">
    <property type="entry name" value="WD40"/>
    <property type="match status" value="1"/>
</dbReference>
<dbReference type="Pfam" id="PF00400">
    <property type="entry name" value="WD40"/>
    <property type="match status" value="5"/>
</dbReference>
<dbReference type="GO" id="GO:0070034">
    <property type="term" value="F:telomerase RNA binding"/>
    <property type="evidence" value="ECO:0007669"/>
    <property type="project" value="TreeGrafter"/>
</dbReference>
<dbReference type="InterPro" id="IPR027417">
    <property type="entry name" value="P-loop_NTPase"/>
</dbReference>
<feature type="repeat" description="WD" evidence="2">
    <location>
        <begin position="1876"/>
        <end position="1908"/>
    </location>
</feature>
<proteinExistence type="predicted"/>
<dbReference type="Pfam" id="PF05731">
    <property type="entry name" value="TROVE"/>
    <property type="match status" value="1"/>
</dbReference>
<sequence>MSVEMLRSRNRVEIFSGEKIKVIIMTEMSFENIFLKQTAFTSTKNKYILLSSEENERSLHPDEANLNQLSNLNSRIGSSLLKRKYDFSFLDDAAEDRNPLTSTKNKFLANSFGDTKKAYISEKHGDFSLKKKKKKLKVKSKRWRRACYNADRDRERYRERGLSSDESRERDTLRHRFHSKKRVMRSYCLAADEIERSNSEDAGIGADAAEICAFQHSGISSSNKKDKLKADYIMLRDLLADMDYPVIERSMSSSLLGNSYEPTIDRLEQKSCTKSCSAPTAQFLPDAPNFAFGSSSFASRGMFRAAPAGVKFSSGVIRPITAPDISEMPVYNFSSDKELVTEAYKSFSFIDHQANLLQLEKIHDIKAKKIKFLNIASMALIYSSNLKDVNDTYRMLIQKYADDVKTFEPEFILKVALFSRQELHIRSASNFLLSYAAYCEETRPYLEKYFESCIRLPSDFIEVAELYLVFNDSRLKTRSLPSSLKKVMMKSFSKFDAYQLAKYNREKKGAKTSGFTLKQLIRLLHLNSPANEIMGLLGKKYPETAEAFRKSRLPGIWDSRRVGERMKLPIPETWETQISSQGNKPEVWEKLIDNGKLPYMAMLRNLKNLILSGISQKHHDKILKQLQNKIAVVNSRQTPLQFYEAFKALIDMEDAFYSRNVYANETFKGKPWQKNRKIKFKESVQKISISLVGNYQKAVSNALEISALHNLQPIPGKTLVICDILLPPSFIESKQKKLYQLSIMMGLMCLKACEDCKMNLICGDFSETIFIKEDIPFFQSMKDVCSEHERLHQNVTSFRSSRALKKIFEFYLKQHVVLREKLDHVVILRTSSQSGDEEVKDAIKSFLHKYRQVVNPELLYTEVDFERSSSSCLDSDSEDGKNVFLGGNPSQLVKFIAERCNGGQLTYVDNIDHKYDLKTNVNSEKFKKLDLLPKQEKLPVLTKVPKWHTVRVFISSTFKDMHCERDSLIRYVMPELKKRAASVFVKVNEVDLRWGITETDCCSKRAAELCLLEAQKSDLFIGILGDRYGTIYNFDPPDSPDLQWVKEYPHGLSITELEMYAGALKEKSIKKKAFFYIRNNSFLSQMPEKWRKDFDSEDPESKQKVESLKAKIRSSGFTVCDGYSCQFAGLFNGKPVLSGLDKFGRTVLHDMWQAIKEMHEEDPYVDDELDEETCQQDILQSYYFVDLKNSPVDSLIKEIKEESGIFLITGTPGCGKTSFVINVLQNLKNFSVIKFFVGLTPRSTELSYMLQYISNSIARMFPVSSVFPRLTSDVINHFPDILQEAVNSSGNANFVLVIDGLDHLSANDQLLDWLPLNLPKNLRLICTASESSYPFKVLSERHTHEVSMHVQNLPVISQSDRECIVRHYLKLYGKSLDESSFNNQMLLMVTKKDSGIPLYLRMLCDYLRTYAGFDNLMSMLQSLPSAMPMLLQEIIIQMENEYGSVLVQTILVLLCITKEGLDDNDLYILLSLVLLDKENRTFLTFNEVIKQTTKLGPDNMMSQTTYCSLVHTICSFAYGHSRFRKFTLVGSEFEKAVEKFYLNKNFMKFSKYMHRILAAYYYTICDIEKTGSWKGCSGSAYRGLIYHLFNGECYLELASYLCSLQFLEAIFRIEAANSLLEYYSLLFEERQNRSNEIIRKIDFPLLTSFYDFISRNLHIFQICPDLVMQQALNEPSESLVKRNLQGNVIYKLPVIECLSQYEGDPRIATLRGFFKNITAVVCQKNTPHALLGSEDGYLKVLDFTSKKIIRSVKSHSSSITFICLAGKNRICTASTDTTLSIWSSVDYSRISVLKGHRHIVSCCCADYSSNILLSSGWDNSVRLWSLKDGRFISTIEFGCPVNCLDHHPLKQQVACGLWNGNVEIWDTVSLQRNVTLSNNSSSVKSVVYTADGINIISSYMNSDVTIWSSDLGLKISNLKGHILPVKSISYSPEQDMIISGSDDCTLKVWPTELGLSLHTLSACKFCPISLLEIISPNYLAVGFQNSDIWIMDITTGFAVTKMALEADIVSCFSRFHSATYARNTEENWVDLSVVFGTQSGKILIGNLQTSAITTVGNIKARVTAIIHNMRIIVCGSSEGDIGLFSYPELDTKVINGAHGGSVTSLDLFVRNENVWVMSSGSDKMIKLWEIDYEELVFKQEFISKHYDYVTCLCWFPVSNIETNSYLTGSHDNNIILQSGTSKTVFQGLKTSIINVDFTNNCILGCASDGSVAVWSQDGKLLSFTSGIEQSSVVLSFRIDKTNTTGDFDVTLAFVDKDGSVKIKKPNQRSFSYSLEGHSRSITSCCTNENGEILSCSLDGTVNLWKIPSDTEDIHMGHSAYITDISMSVSENVVISSDIYGNIILWKLKLSPTNISLDYAGKKTYIGGFIKAISLFKEKHFVCAITQTTNDGEKHFLDMISFDCNISEDNSLYSFQIKASHNFDSEVLCLDTNFKTNKIAVGLKSGDIIIITSDAKKTFNVSKDWVLGMKLFHSENSTEYLFTSLLNGSVERIEISEDLKCDVNGKASSKELPHPNFGNVSPYLSALCCENVDSVYCGDSQGWLRRYSTVPISKKIHDDSITGISVAGLYIFTSSLDKTLKGWDTTLNQVCQFHSSVPITSLVGCKVIITESFSTYILLIGTSSGTVQLLKFHDKRV</sequence>
<feature type="repeat" description="WD" evidence="2">
    <location>
        <begin position="2274"/>
        <end position="2306"/>
    </location>
</feature>
<reference evidence="4 5" key="1">
    <citation type="submission" date="2021-06" db="EMBL/GenBank/DDBJ databases">
        <title>Caerostris darwini draft genome.</title>
        <authorList>
            <person name="Kono N."/>
            <person name="Arakawa K."/>
        </authorList>
    </citation>
    <scope>NUCLEOTIDE SEQUENCE [LARGE SCALE GENOMIC DNA]</scope>
</reference>
<keyword evidence="1" id="KW-0677">Repeat</keyword>
<dbReference type="SUPFAM" id="SSF140864">
    <property type="entry name" value="TROVE domain-like"/>
    <property type="match status" value="1"/>
</dbReference>
<gene>
    <name evidence="4" type="primary">Tep1</name>
    <name evidence="4" type="ORF">CDAR_118682</name>
</gene>
<keyword evidence="5" id="KW-1185">Reference proteome</keyword>
<feature type="repeat" description="WD" evidence="2">
    <location>
        <begin position="1793"/>
        <end position="1834"/>
    </location>
</feature>
<dbReference type="EMBL" id="BPLQ01015363">
    <property type="protein sequence ID" value="GIY87684.1"/>
    <property type="molecule type" value="Genomic_DNA"/>
</dbReference>
<dbReference type="PROSITE" id="PS50294">
    <property type="entry name" value="WD_REPEATS_REGION"/>
    <property type="match status" value="2"/>
</dbReference>
<dbReference type="SUPFAM" id="SSF52540">
    <property type="entry name" value="P-loop containing nucleoside triphosphate hydrolases"/>
    <property type="match status" value="1"/>
</dbReference>
<dbReference type="InterPro" id="IPR037214">
    <property type="entry name" value="TROVE_dom_sf"/>
</dbReference>
<dbReference type="GO" id="GO:0003720">
    <property type="term" value="F:telomerase activity"/>
    <property type="evidence" value="ECO:0007669"/>
    <property type="project" value="TreeGrafter"/>
</dbReference>
<dbReference type="InterPro" id="IPR015943">
    <property type="entry name" value="WD40/YVTN_repeat-like_dom_sf"/>
</dbReference>
<dbReference type="Proteomes" id="UP001054837">
    <property type="component" value="Unassembled WGS sequence"/>
</dbReference>
<evidence type="ECO:0000259" key="3">
    <source>
        <dbReference type="PROSITE" id="PS50988"/>
    </source>
</evidence>
<accession>A0AAV4WZJ8</accession>
<dbReference type="GO" id="GO:0000722">
    <property type="term" value="P:telomere maintenance via recombination"/>
    <property type="evidence" value="ECO:0007669"/>
    <property type="project" value="TreeGrafter"/>
</dbReference>
<dbReference type="Gene3D" id="3.40.50.300">
    <property type="entry name" value="P-loop containing nucleotide triphosphate hydrolases"/>
    <property type="match status" value="1"/>
</dbReference>
<dbReference type="InterPro" id="IPR001680">
    <property type="entry name" value="WD40_rpt"/>
</dbReference>
<dbReference type="InterPro" id="IPR041452">
    <property type="entry name" value="APAF1_C"/>
</dbReference>
<evidence type="ECO:0000256" key="2">
    <source>
        <dbReference type="PROSITE-ProRule" id="PRU00221"/>
    </source>
</evidence>
<feature type="repeat" description="WD" evidence="2">
    <location>
        <begin position="1918"/>
        <end position="1959"/>
    </location>
</feature>